<name>A0A8I1ECF5_PSEPU</name>
<dbReference type="RefSeq" id="WP_198746849.1">
    <property type="nucleotide sequence ID" value="NZ_JAEHTE010000002.1"/>
</dbReference>
<evidence type="ECO:0000313" key="1">
    <source>
        <dbReference type="EMBL" id="MBI6883235.1"/>
    </source>
</evidence>
<accession>A0A8I1ECF5</accession>
<organism evidence="1 2">
    <name type="scientific">Pseudomonas putida</name>
    <name type="common">Arthrobacter siderocapsulatus</name>
    <dbReference type="NCBI Taxonomy" id="303"/>
    <lineage>
        <taxon>Bacteria</taxon>
        <taxon>Pseudomonadati</taxon>
        <taxon>Pseudomonadota</taxon>
        <taxon>Gammaproteobacteria</taxon>
        <taxon>Pseudomonadales</taxon>
        <taxon>Pseudomonadaceae</taxon>
        <taxon>Pseudomonas</taxon>
    </lineage>
</organism>
<dbReference type="AlphaFoldDB" id="A0A8I1ECF5"/>
<sequence length="142" mass="16880">MTKVEPIQVFLGHRVPMALRRSTEPREYFALLQKDGVDVEVHRFWIPHWTKPGGRKAHYSCDMFTEREYRRFDDESSADPLKPHWWAHIEWVEECSVEMSPDLPVFHHADLWETYKAIGYDIKKKRFVGKEALQKQLNGQLA</sequence>
<reference evidence="1" key="1">
    <citation type="submission" date="2020-12" db="EMBL/GenBank/DDBJ databases">
        <title>Enhanced detection system for hospital associated transmission using whole genome sequencing surveillance.</title>
        <authorList>
            <person name="Harrison L.H."/>
            <person name="Van Tyne D."/>
            <person name="Marsh J.W."/>
            <person name="Griffith M.P."/>
            <person name="Snyder D.J."/>
            <person name="Cooper V.S."/>
            <person name="Mustapha M."/>
        </authorList>
    </citation>
    <scope>NUCLEOTIDE SEQUENCE</scope>
    <source>
        <strain evidence="1">PSB00042</strain>
    </source>
</reference>
<dbReference type="EMBL" id="JAEHTE010000002">
    <property type="protein sequence ID" value="MBI6883235.1"/>
    <property type="molecule type" value="Genomic_DNA"/>
</dbReference>
<comment type="caution">
    <text evidence="1">The sequence shown here is derived from an EMBL/GenBank/DDBJ whole genome shotgun (WGS) entry which is preliminary data.</text>
</comment>
<evidence type="ECO:0000313" key="2">
    <source>
        <dbReference type="Proteomes" id="UP000637061"/>
    </source>
</evidence>
<dbReference type="Proteomes" id="UP000637061">
    <property type="component" value="Unassembled WGS sequence"/>
</dbReference>
<proteinExistence type="predicted"/>
<protein>
    <submittedName>
        <fullName evidence="1">Uncharacterized protein</fullName>
    </submittedName>
</protein>
<gene>
    <name evidence="1" type="ORF">JEU22_04855</name>
</gene>